<protein>
    <submittedName>
        <fullName evidence="2">UPF0598 protein C8orf82 like protein</fullName>
    </submittedName>
</protein>
<accession>A0A0L7R5T5</accession>
<dbReference type="EMBL" id="KQ414652">
    <property type="protein sequence ID" value="KOC66126.1"/>
    <property type="molecule type" value="Genomic_DNA"/>
</dbReference>
<proteinExistence type="inferred from homology"/>
<dbReference type="InterPro" id="IPR028108">
    <property type="entry name" value="DUF4505"/>
</dbReference>
<sequence>MFPFLRSRVLATKIKKSLYMEIFKRHCVKYVQGQSPEPRVREYFYYIDHQGMLFLDDARMKNFTSCFKDKKFLAFFFKRLKKNNTGRYSEDFPYVSFCGPERNFVRCDDLPIVFTKVIQKKNSETGKNEDWFGYAHAEELLMVPFEPVKLYMNIQSGRVYHPAPERTGGIGLVRSKIAIELSTLFNFEKGEENGPTHIFWNDKKYALNTEWCKDKVL</sequence>
<dbReference type="PANTHER" id="PTHR31449">
    <property type="entry name" value="UPF0598 PROTEIN C8ORF82"/>
    <property type="match status" value="1"/>
</dbReference>
<evidence type="ECO:0000256" key="1">
    <source>
        <dbReference type="ARBA" id="ARBA00006322"/>
    </source>
</evidence>
<gene>
    <name evidence="2" type="ORF">WH47_01019</name>
</gene>
<keyword evidence="3" id="KW-1185">Reference proteome</keyword>
<evidence type="ECO:0000313" key="2">
    <source>
        <dbReference type="EMBL" id="KOC66126.1"/>
    </source>
</evidence>
<dbReference type="STRING" id="597456.A0A0L7R5T5"/>
<dbReference type="Pfam" id="PF14956">
    <property type="entry name" value="DUF4505"/>
    <property type="match status" value="1"/>
</dbReference>
<name>A0A0L7R5T5_9HYME</name>
<evidence type="ECO:0000313" key="3">
    <source>
        <dbReference type="Proteomes" id="UP000053825"/>
    </source>
</evidence>
<comment type="similarity">
    <text evidence="1">Belongs to the UPF0598 family.</text>
</comment>
<reference evidence="2 3" key="1">
    <citation type="submission" date="2015-07" db="EMBL/GenBank/DDBJ databases">
        <title>The genome of Habropoda laboriosa.</title>
        <authorList>
            <person name="Pan H."/>
            <person name="Kapheim K."/>
        </authorList>
    </citation>
    <scope>NUCLEOTIDE SEQUENCE [LARGE SCALE GENOMIC DNA]</scope>
    <source>
        <strain evidence="2">0110345459</strain>
    </source>
</reference>
<dbReference type="AlphaFoldDB" id="A0A0L7R5T5"/>
<dbReference type="PANTHER" id="PTHR31449:SF3">
    <property type="entry name" value="UPF0598 PROTEIN C8ORF82"/>
    <property type="match status" value="1"/>
</dbReference>
<dbReference type="Proteomes" id="UP000053825">
    <property type="component" value="Unassembled WGS sequence"/>
</dbReference>
<organism evidence="2 3">
    <name type="scientific">Habropoda laboriosa</name>
    <dbReference type="NCBI Taxonomy" id="597456"/>
    <lineage>
        <taxon>Eukaryota</taxon>
        <taxon>Metazoa</taxon>
        <taxon>Ecdysozoa</taxon>
        <taxon>Arthropoda</taxon>
        <taxon>Hexapoda</taxon>
        <taxon>Insecta</taxon>
        <taxon>Pterygota</taxon>
        <taxon>Neoptera</taxon>
        <taxon>Endopterygota</taxon>
        <taxon>Hymenoptera</taxon>
        <taxon>Apocrita</taxon>
        <taxon>Aculeata</taxon>
        <taxon>Apoidea</taxon>
        <taxon>Anthophila</taxon>
        <taxon>Apidae</taxon>
        <taxon>Habropoda</taxon>
    </lineage>
</organism>
<dbReference type="OrthoDB" id="10260024at2759"/>